<dbReference type="AlphaFoldDB" id="J6ESV9"/>
<dbReference type="Proteomes" id="UP000002748">
    <property type="component" value="Unassembled WGS sequence"/>
</dbReference>
<keyword evidence="3" id="KW-0812">Transmembrane</keyword>
<dbReference type="VEuPathDB" id="FungiDB:A1Q1_05750"/>
<dbReference type="PANTHER" id="PTHR11360:SF177">
    <property type="entry name" value="RIBOFLAVIN TRANSPORTER MCH5"/>
    <property type="match status" value="1"/>
</dbReference>
<dbReference type="GO" id="GO:0022857">
    <property type="term" value="F:transmembrane transporter activity"/>
    <property type="evidence" value="ECO:0007669"/>
    <property type="project" value="InterPro"/>
</dbReference>
<name>J6ESV9_TRIAS</name>
<organism evidence="5 6">
    <name type="scientific">Trichosporon asahii var. asahii (strain ATCC 90039 / CBS 2479 / JCM 2466 / KCTC 7840 / NBRC 103889/ NCYC 2677 / UAMH 7654)</name>
    <name type="common">Yeast</name>
    <dbReference type="NCBI Taxonomy" id="1186058"/>
    <lineage>
        <taxon>Eukaryota</taxon>
        <taxon>Fungi</taxon>
        <taxon>Dikarya</taxon>
        <taxon>Basidiomycota</taxon>
        <taxon>Agaricomycotina</taxon>
        <taxon>Tremellomycetes</taxon>
        <taxon>Trichosporonales</taxon>
        <taxon>Trichosporonaceae</taxon>
        <taxon>Trichosporon</taxon>
    </lineage>
</organism>
<dbReference type="PROSITE" id="PS50850">
    <property type="entry name" value="MFS"/>
    <property type="match status" value="1"/>
</dbReference>
<dbReference type="Gene3D" id="1.20.1250.20">
    <property type="entry name" value="MFS general substrate transporter like domains"/>
    <property type="match status" value="1"/>
</dbReference>
<dbReference type="HOGENOM" id="CLU_001265_1_2_1"/>
<proteinExistence type="inferred from homology"/>
<feature type="transmembrane region" description="Helical" evidence="3">
    <location>
        <begin position="266"/>
        <end position="289"/>
    </location>
</feature>
<protein>
    <submittedName>
        <fullName evidence="5">Transporter</fullName>
    </submittedName>
</protein>
<gene>
    <name evidence="5" type="ORF">A1Q1_05750</name>
</gene>
<feature type="transmembrane region" description="Helical" evidence="3">
    <location>
        <begin position="190"/>
        <end position="211"/>
    </location>
</feature>
<dbReference type="PANTHER" id="PTHR11360">
    <property type="entry name" value="MONOCARBOXYLATE TRANSPORTER"/>
    <property type="match status" value="1"/>
</dbReference>
<dbReference type="InterPro" id="IPR020846">
    <property type="entry name" value="MFS_dom"/>
</dbReference>
<dbReference type="InterPro" id="IPR050327">
    <property type="entry name" value="Proton-linked_MCT"/>
</dbReference>
<comment type="similarity">
    <text evidence="2">Belongs to the major facilitator superfamily. Monocarboxylate porter (TC 2.A.1.13) family.</text>
</comment>
<dbReference type="InterPro" id="IPR011701">
    <property type="entry name" value="MFS"/>
</dbReference>
<feature type="transmembrane region" description="Helical" evidence="3">
    <location>
        <begin position="360"/>
        <end position="381"/>
    </location>
</feature>
<reference evidence="5 6" key="1">
    <citation type="journal article" date="2012" name="Eukaryot. Cell">
        <title>Draft genome sequence of CBS 2479, the standard type strain of Trichosporon asahii.</title>
        <authorList>
            <person name="Yang R.Y."/>
            <person name="Li H.T."/>
            <person name="Zhu H."/>
            <person name="Zhou G.P."/>
            <person name="Wang M."/>
            <person name="Wang L."/>
        </authorList>
    </citation>
    <scope>NUCLEOTIDE SEQUENCE [LARGE SCALE GENOMIC DNA]</scope>
    <source>
        <strain evidence="6">ATCC 90039 / CBS 2479 / JCM 2466 / KCTC 7840 / NCYC 2677 / UAMH 7654</strain>
    </source>
</reference>
<feature type="transmembrane region" description="Helical" evidence="3">
    <location>
        <begin position="295"/>
        <end position="313"/>
    </location>
</feature>
<accession>J6ESV9</accession>
<dbReference type="Pfam" id="PF07690">
    <property type="entry name" value="MFS_1"/>
    <property type="match status" value="1"/>
</dbReference>
<evidence type="ECO:0000259" key="4">
    <source>
        <dbReference type="PROSITE" id="PS50850"/>
    </source>
</evidence>
<feature type="transmembrane region" description="Helical" evidence="3">
    <location>
        <begin position="231"/>
        <end position="254"/>
    </location>
</feature>
<feature type="transmembrane region" description="Helical" evidence="3">
    <location>
        <begin position="325"/>
        <end position="348"/>
    </location>
</feature>
<dbReference type="GO" id="GO:0016020">
    <property type="term" value="C:membrane"/>
    <property type="evidence" value="ECO:0007669"/>
    <property type="project" value="UniProtKB-SubCell"/>
</dbReference>
<dbReference type="InterPro" id="IPR036259">
    <property type="entry name" value="MFS_trans_sf"/>
</dbReference>
<dbReference type="RefSeq" id="XP_014176434.1">
    <property type="nucleotide sequence ID" value="XM_014320959.1"/>
</dbReference>
<feature type="transmembrane region" description="Helical" evidence="3">
    <location>
        <begin position="72"/>
        <end position="94"/>
    </location>
</feature>
<feature type="domain" description="Major facilitator superfamily (MFS) profile" evidence="4">
    <location>
        <begin position="230"/>
        <end position="424"/>
    </location>
</feature>
<dbReference type="SUPFAM" id="SSF103473">
    <property type="entry name" value="MFS general substrate transporter"/>
    <property type="match status" value="1"/>
</dbReference>
<evidence type="ECO:0000313" key="5">
    <source>
        <dbReference type="EMBL" id="EJT45837.1"/>
    </source>
</evidence>
<feature type="transmembrane region" description="Helical" evidence="3">
    <location>
        <begin position="100"/>
        <end position="119"/>
    </location>
</feature>
<evidence type="ECO:0000256" key="2">
    <source>
        <dbReference type="ARBA" id="ARBA00006727"/>
    </source>
</evidence>
<keyword evidence="3" id="KW-1133">Transmembrane helix</keyword>
<evidence type="ECO:0000256" key="3">
    <source>
        <dbReference type="SAM" id="Phobius"/>
    </source>
</evidence>
<feature type="transmembrane region" description="Helical" evidence="3">
    <location>
        <begin position="131"/>
        <end position="153"/>
    </location>
</feature>
<evidence type="ECO:0000256" key="1">
    <source>
        <dbReference type="ARBA" id="ARBA00004141"/>
    </source>
</evidence>
<evidence type="ECO:0000313" key="6">
    <source>
        <dbReference type="Proteomes" id="UP000002748"/>
    </source>
</evidence>
<keyword evidence="3" id="KW-0472">Membrane</keyword>
<comment type="subcellular location">
    <subcellularLocation>
        <location evidence="1">Membrane</location>
        <topology evidence="1">Multi-pass membrane protein</topology>
    </subcellularLocation>
</comment>
<dbReference type="GeneID" id="25989262"/>
<sequence>MSESDMTMAVTPSEKEFKEIERLDSRHSREPVILGNVAIDRNSLDAAAFTSAGQLLPYYSTHFLPGYSKAQVAWIGSVQPLMVFSPAVLTGRFFDVHGARIQSVSGTLIAFGAIVALSFSKEYYQLLLSHLCFGIAGGLVYAPSTAVAGHWFLKRRSTAVGIIVGGSGLGGVIYPICMKVMLDKLSFRNTMLFIAGCNLVLMAPGCVWMKARLPPKTPPPWRTLLKPWHDLRFVFLVLSCSTYGFGLLTGYFNAPTLATGNKLSPNLIAYSVAILQAGSFVGRIAYGMFADRFGVGPTFGSLAFSTSVTYYAFWTPNTGPVGTCFGLVLFGIFSGAWFTLAASATAHISPPEELGSRIGMMWTSIAIPVLLGPVISGYLVSAAGESRFTYAGIFAGSTMLISGLLYVAPHLWRLVRRSKESNAA</sequence>
<dbReference type="KEGG" id="tasa:A1Q1_05750"/>
<comment type="caution">
    <text evidence="5">The sequence shown here is derived from an EMBL/GenBank/DDBJ whole genome shotgun (WGS) entry which is preliminary data.</text>
</comment>
<feature type="transmembrane region" description="Helical" evidence="3">
    <location>
        <begin position="159"/>
        <end position="178"/>
    </location>
</feature>
<dbReference type="OrthoDB" id="6509908at2759"/>
<dbReference type="EMBL" id="ALBS01000321">
    <property type="protein sequence ID" value="EJT45837.1"/>
    <property type="molecule type" value="Genomic_DNA"/>
</dbReference>
<feature type="transmembrane region" description="Helical" evidence="3">
    <location>
        <begin position="388"/>
        <end position="408"/>
    </location>
</feature>